<organism evidence="5 6">
    <name type="scientific">Inquilinus ginsengisoli</name>
    <dbReference type="NCBI Taxonomy" id="363840"/>
    <lineage>
        <taxon>Bacteria</taxon>
        <taxon>Pseudomonadati</taxon>
        <taxon>Pseudomonadota</taxon>
        <taxon>Alphaproteobacteria</taxon>
        <taxon>Rhodospirillales</taxon>
        <taxon>Rhodospirillaceae</taxon>
        <taxon>Inquilinus</taxon>
    </lineage>
</organism>
<protein>
    <submittedName>
        <fullName evidence="5">Ribosomal-protein-alanine N-acetyltransferase</fullName>
        <ecNumber evidence="5">2.3.1.267</ecNumber>
    </submittedName>
</protein>
<evidence type="ECO:0000259" key="4">
    <source>
        <dbReference type="PROSITE" id="PS51186"/>
    </source>
</evidence>
<accession>A0ABU1JP86</accession>
<dbReference type="SUPFAM" id="SSF55729">
    <property type="entry name" value="Acyl-CoA N-acyltransferases (Nat)"/>
    <property type="match status" value="1"/>
</dbReference>
<dbReference type="PANTHER" id="PTHR43792:SF8">
    <property type="entry name" value="[RIBOSOMAL PROTEIN US5]-ALANINE N-ACETYLTRANSFERASE"/>
    <property type="match status" value="1"/>
</dbReference>
<keyword evidence="1 5" id="KW-0808">Transferase</keyword>
<reference evidence="5 6" key="1">
    <citation type="submission" date="2023-07" db="EMBL/GenBank/DDBJ databases">
        <title>Sorghum-associated microbial communities from plants grown in Nebraska, USA.</title>
        <authorList>
            <person name="Schachtman D."/>
        </authorList>
    </citation>
    <scope>NUCLEOTIDE SEQUENCE [LARGE SCALE GENOMIC DNA]</scope>
    <source>
        <strain evidence="5 6">584</strain>
    </source>
</reference>
<dbReference type="InterPro" id="IPR000182">
    <property type="entry name" value="GNAT_dom"/>
</dbReference>
<comment type="caution">
    <text evidence="5">The sequence shown here is derived from an EMBL/GenBank/DDBJ whole genome shotgun (WGS) entry which is preliminary data.</text>
</comment>
<name>A0ABU1JP86_9PROT</name>
<dbReference type="InterPro" id="IPR016181">
    <property type="entry name" value="Acyl_CoA_acyltransferase"/>
</dbReference>
<dbReference type="Pfam" id="PF13302">
    <property type="entry name" value="Acetyltransf_3"/>
    <property type="match status" value="1"/>
</dbReference>
<sequence>MQRHREPPRLTGPRVTLTLSGPGEAAALAAFHDREWDHLGPWMPPRSAAWRSEAHWRRWGEETADLFLDDRAVRMVLRLPGQPQAGVVGQLNLNMLMRGPFQAATLGYHLAAAQQGQGLMREALGLAIPYAFGPLGLHRLMANHLPENTRSAALLARLGFVREGYAKDYLFIGGAWRDHVLTALTTPHPVDPPPAG</sequence>
<evidence type="ECO:0000313" key="6">
    <source>
        <dbReference type="Proteomes" id="UP001262410"/>
    </source>
</evidence>
<evidence type="ECO:0000256" key="1">
    <source>
        <dbReference type="ARBA" id="ARBA00022679"/>
    </source>
</evidence>
<dbReference type="Proteomes" id="UP001262410">
    <property type="component" value="Unassembled WGS sequence"/>
</dbReference>
<dbReference type="GO" id="GO:0008999">
    <property type="term" value="F:protein-N-terminal-alanine acetyltransferase activity"/>
    <property type="evidence" value="ECO:0007669"/>
    <property type="project" value="UniProtKB-EC"/>
</dbReference>
<feature type="domain" description="N-acetyltransferase" evidence="4">
    <location>
        <begin position="15"/>
        <end position="187"/>
    </location>
</feature>
<dbReference type="PROSITE" id="PS51186">
    <property type="entry name" value="GNAT"/>
    <property type="match status" value="1"/>
</dbReference>
<dbReference type="EC" id="2.3.1.267" evidence="5"/>
<dbReference type="RefSeq" id="WP_309794903.1">
    <property type="nucleotide sequence ID" value="NZ_JAVDPW010000005.1"/>
</dbReference>
<evidence type="ECO:0000256" key="2">
    <source>
        <dbReference type="ARBA" id="ARBA00023315"/>
    </source>
</evidence>
<keyword evidence="6" id="KW-1185">Reference proteome</keyword>
<gene>
    <name evidence="5" type="ORF">E9232_002961</name>
</gene>
<keyword evidence="2 5" id="KW-0012">Acyltransferase</keyword>
<proteinExistence type="inferred from homology"/>
<comment type="similarity">
    <text evidence="3">Belongs to the acetyltransferase family. RimJ subfamily.</text>
</comment>
<evidence type="ECO:0000256" key="3">
    <source>
        <dbReference type="ARBA" id="ARBA00038502"/>
    </source>
</evidence>
<dbReference type="EMBL" id="JAVDPW010000005">
    <property type="protein sequence ID" value="MDR6290435.1"/>
    <property type="molecule type" value="Genomic_DNA"/>
</dbReference>
<dbReference type="InterPro" id="IPR051531">
    <property type="entry name" value="N-acetyltransferase"/>
</dbReference>
<evidence type="ECO:0000313" key="5">
    <source>
        <dbReference type="EMBL" id="MDR6290435.1"/>
    </source>
</evidence>
<dbReference type="Gene3D" id="3.40.630.30">
    <property type="match status" value="1"/>
</dbReference>
<dbReference type="PANTHER" id="PTHR43792">
    <property type="entry name" value="GNAT FAMILY, PUTATIVE (AFU_ORTHOLOGUE AFUA_3G00765)-RELATED-RELATED"/>
    <property type="match status" value="1"/>
</dbReference>